<feature type="non-terminal residue" evidence="1">
    <location>
        <position position="1"/>
    </location>
</feature>
<gene>
    <name evidence="1" type="ORF">METZ01_LOCUS404895</name>
</gene>
<dbReference type="AlphaFoldDB" id="A0A382W1M8"/>
<reference evidence="1" key="1">
    <citation type="submission" date="2018-05" db="EMBL/GenBank/DDBJ databases">
        <authorList>
            <person name="Lanie J.A."/>
            <person name="Ng W.-L."/>
            <person name="Kazmierczak K.M."/>
            <person name="Andrzejewski T.M."/>
            <person name="Davidsen T.M."/>
            <person name="Wayne K.J."/>
            <person name="Tettelin H."/>
            <person name="Glass J.I."/>
            <person name="Rusch D."/>
            <person name="Podicherti R."/>
            <person name="Tsui H.-C.T."/>
            <person name="Winkler M.E."/>
        </authorList>
    </citation>
    <scope>NUCLEOTIDE SEQUENCE</scope>
</reference>
<sequence length="32" mass="3801">PTERDYRCGRLRSLPKRNGLYRGPIRRRTGSL</sequence>
<accession>A0A382W1M8</accession>
<proteinExistence type="predicted"/>
<protein>
    <submittedName>
        <fullName evidence="1">Uncharacterized protein</fullName>
    </submittedName>
</protein>
<feature type="non-terminal residue" evidence="1">
    <location>
        <position position="32"/>
    </location>
</feature>
<evidence type="ECO:0000313" key="1">
    <source>
        <dbReference type="EMBL" id="SVD52041.1"/>
    </source>
</evidence>
<name>A0A382W1M8_9ZZZZ</name>
<organism evidence="1">
    <name type="scientific">marine metagenome</name>
    <dbReference type="NCBI Taxonomy" id="408172"/>
    <lineage>
        <taxon>unclassified sequences</taxon>
        <taxon>metagenomes</taxon>
        <taxon>ecological metagenomes</taxon>
    </lineage>
</organism>
<dbReference type="EMBL" id="UINC01155913">
    <property type="protein sequence ID" value="SVD52041.1"/>
    <property type="molecule type" value="Genomic_DNA"/>
</dbReference>